<dbReference type="InterPro" id="IPR014746">
    <property type="entry name" value="Gln_synth/guanido_kin_cat_dom"/>
</dbReference>
<dbReference type="PANTHER" id="PTHR36510">
    <property type="entry name" value="GLUTAMATE--CYSTEINE LIGASE 2-RELATED"/>
    <property type="match status" value="1"/>
</dbReference>
<evidence type="ECO:0000256" key="5">
    <source>
        <dbReference type="HAMAP-Rule" id="MF_01609"/>
    </source>
</evidence>
<dbReference type="NCBIfam" id="NF010041">
    <property type="entry name" value="PRK13517.1-1"/>
    <property type="match status" value="1"/>
</dbReference>
<evidence type="ECO:0000313" key="7">
    <source>
        <dbReference type="Proteomes" id="UP000734823"/>
    </source>
</evidence>
<comment type="similarity">
    <text evidence="5">Belongs to the glutamate--cysteine ligase type 2 family. YbdK subfamily.</text>
</comment>
<dbReference type="InterPro" id="IPR006336">
    <property type="entry name" value="GCS2"/>
</dbReference>
<proteinExistence type="inferred from homology"/>
<keyword evidence="7" id="KW-1185">Reference proteome</keyword>
<accession>A0ABR7L8L4</accession>
<evidence type="ECO:0000256" key="2">
    <source>
        <dbReference type="ARBA" id="ARBA00022741"/>
    </source>
</evidence>
<protein>
    <recommendedName>
        <fullName evidence="5">Putative glutamate--cysteine ligase 2</fullName>
        <ecNumber evidence="5">6.3.2.2</ecNumber>
    </recommendedName>
    <alternativeName>
        <fullName evidence="5">Gamma-glutamylcysteine synthetase 2</fullName>
        <shortName evidence="5">GCS 2</shortName>
        <shortName evidence="5">Gamma-GCS 2</shortName>
    </alternativeName>
</protein>
<evidence type="ECO:0000256" key="3">
    <source>
        <dbReference type="ARBA" id="ARBA00022840"/>
    </source>
</evidence>
<sequence length="371" mass="39229">MTLGVEEEFLLVDAGTGVPVPQAEAVLGLVRAEPGPTQWQAELFQTQVEAATGICGSLDELAAQLVAGRRLLARAAGTLGVRVVATGVPMLGGALPPRTEGARFAAIEGVHTGLVRDYQACGCHVHVGVPDRETAVGVLNHLAPWLPTLLSLSVNSPLRHGRDQGYQSWRAVEQSRFPASGLPPWSASAAEYDRAVERLVDCGVLIDDRMTFWFARLSPHLPTVEFRAADTTVEAWESVLQAALSRALVRTAVGDLAVGREGPRLDPQVAAAAVWSAARYGVDGPAVHPIDGVLVTGHRLVAELLAKVTPALEDEGDLDFVRVAWSLLRLRGTGAELQRAAGSEAVVAMLADRLVEGVDLDGVGTQPLGRT</sequence>
<dbReference type="SUPFAM" id="SSF55931">
    <property type="entry name" value="Glutamine synthetase/guanido kinase"/>
    <property type="match status" value="1"/>
</dbReference>
<dbReference type="EMBL" id="JABVED010000008">
    <property type="protein sequence ID" value="MBC6448744.1"/>
    <property type="molecule type" value="Genomic_DNA"/>
</dbReference>
<dbReference type="Proteomes" id="UP000734823">
    <property type="component" value="Unassembled WGS sequence"/>
</dbReference>
<dbReference type="EC" id="6.3.2.2" evidence="5"/>
<dbReference type="InterPro" id="IPR011793">
    <property type="entry name" value="YbdK"/>
</dbReference>
<keyword evidence="3 5" id="KW-0067">ATP-binding</keyword>
<evidence type="ECO:0000313" key="6">
    <source>
        <dbReference type="EMBL" id="MBC6448744.1"/>
    </source>
</evidence>
<dbReference type="NCBIfam" id="TIGR02050">
    <property type="entry name" value="gshA_cyan_rel"/>
    <property type="match status" value="1"/>
</dbReference>
<dbReference type="Gene3D" id="3.30.590.20">
    <property type="match status" value="1"/>
</dbReference>
<evidence type="ECO:0000256" key="1">
    <source>
        <dbReference type="ARBA" id="ARBA00022598"/>
    </source>
</evidence>
<comment type="caution">
    <text evidence="6">The sequence shown here is derived from an EMBL/GenBank/DDBJ whole genome shotgun (WGS) entry which is preliminary data.</text>
</comment>
<dbReference type="InterPro" id="IPR050141">
    <property type="entry name" value="GCL_type2/YbdK_subfam"/>
</dbReference>
<evidence type="ECO:0000256" key="4">
    <source>
        <dbReference type="ARBA" id="ARBA00048819"/>
    </source>
</evidence>
<dbReference type="PANTHER" id="PTHR36510:SF1">
    <property type="entry name" value="GLUTAMATE--CYSTEINE LIGASE 2-RELATED"/>
    <property type="match status" value="1"/>
</dbReference>
<keyword evidence="1 5" id="KW-0436">Ligase</keyword>
<reference evidence="6 7" key="1">
    <citation type="submission" date="2020-06" db="EMBL/GenBank/DDBJ databases">
        <title>Actinokineospora xiongansis sp. nov., isolated from soil of Baiyangdian.</title>
        <authorList>
            <person name="Zhang X."/>
        </authorList>
    </citation>
    <scope>NUCLEOTIDE SEQUENCE [LARGE SCALE GENOMIC DNA]</scope>
    <source>
        <strain evidence="6 7">HBU206404</strain>
    </source>
</reference>
<keyword evidence="2 5" id="KW-0547">Nucleotide-binding</keyword>
<comment type="function">
    <text evidence="5">ATP-dependent carboxylate-amine ligase which exhibits weak glutamate--cysteine ligase activity.</text>
</comment>
<dbReference type="GO" id="GO:0016874">
    <property type="term" value="F:ligase activity"/>
    <property type="evidence" value="ECO:0007669"/>
    <property type="project" value="UniProtKB-KW"/>
</dbReference>
<comment type="catalytic activity">
    <reaction evidence="4 5">
        <text>L-cysteine + L-glutamate + ATP = gamma-L-glutamyl-L-cysteine + ADP + phosphate + H(+)</text>
        <dbReference type="Rhea" id="RHEA:13285"/>
        <dbReference type="ChEBI" id="CHEBI:15378"/>
        <dbReference type="ChEBI" id="CHEBI:29985"/>
        <dbReference type="ChEBI" id="CHEBI:30616"/>
        <dbReference type="ChEBI" id="CHEBI:35235"/>
        <dbReference type="ChEBI" id="CHEBI:43474"/>
        <dbReference type="ChEBI" id="CHEBI:58173"/>
        <dbReference type="ChEBI" id="CHEBI:456216"/>
        <dbReference type="EC" id="6.3.2.2"/>
    </reaction>
</comment>
<gene>
    <name evidence="6" type="ORF">GPZ80_16345</name>
</gene>
<dbReference type="HAMAP" id="MF_01609">
    <property type="entry name" value="Glu_cys_ligase_2"/>
    <property type="match status" value="1"/>
</dbReference>
<name>A0ABR7L8L4_9PSEU</name>
<dbReference type="Pfam" id="PF04107">
    <property type="entry name" value="GCS2"/>
    <property type="match status" value="1"/>
</dbReference>
<organism evidence="6 7">
    <name type="scientific">Actinokineospora xionganensis</name>
    <dbReference type="NCBI Taxonomy" id="2684470"/>
    <lineage>
        <taxon>Bacteria</taxon>
        <taxon>Bacillati</taxon>
        <taxon>Actinomycetota</taxon>
        <taxon>Actinomycetes</taxon>
        <taxon>Pseudonocardiales</taxon>
        <taxon>Pseudonocardiaceae</taxon>
        <taxon>Actinokineospora</taxon>
    </lineage>
</organism>